<dbReference type="Proteomes" id="UP000015527">
    <property type="component" value="Unassembled WGS sequence"/>
</dbReference>
<organism evidence="2 3">
    <name type="scientific">Novosphingobium lindaniclasticum LE124</name>
    <dbReference type="NCBI Taxonomy" id="1096930"/>
    <lineage>
        <taxon>Bacteria</taxon>
        <taxon>Pseudomonadati</taxon>
        <taxon>Pseudomonadota</taxon>
        <taxon>Alphaproteobacteria</taxon>
        <taxon>Sphingomonadales</taxon>
        <taxon>Sphingomonadaceae</taxon>
        <taxon>Novosphingobium</taxon>
    </lineage>
</organism>
<evidence type="ECO:0000313" key="2">
    <source>
        <dbReference type="EMBL" id="EQB09702.1"/>
    </source>
</evidence>
<reference evidence="2 3" key="1">
    <citation type="journal article" date="2013" name="Genome Announc.">
        <title>Genome Sequence of Novosphingobium lindaniclasticum LE124T, Isolated from a Hexachlorocyclohexane Dumpsite.</title>
        <authorList>
            <person name="Saxena A."/>
            <person name="Nayyar N."/>
            <person name="Sangwan N."/>
            <person name="Kumari R."/>
            <person name="Khurana J.P."/>
            <person name="Lal R."/>
        </authorList>
    </citation>
    <scope>NUCLEOTIDE SEQUENCE [LARGE SCALE GENOMIC DNA]</scope>
    <source>
        <strain evidence="2 3">LE124</strain>
    </source>
</reference>
<feature type="region of interest" description="Disordered" evidence="1">
    <location>
        <begin position="165"/>
        <end position="196"/>
    </location>
</feature>
<dbReference type="OrthoDB" id="9860969at2"/>
<accession>T0H9L2</accession>
<evidence type="ECO:0000256" key="1">
    <source>
        <dbReference type="SAM" id="MobiDB-lite"/>
    </source>
</evidence>
<dbReference type="EMBL" id="ATHL01000127">
    <property type="protein sequence ID" value="EQB09702.1"/>
    <property type="molecule type" value="Genomic_DNA"/>
</dbReference>
<dbReference type="RefSeq" id="WP_021235559.1">
    <property type="nucleotide sequence ID" value="NZ_ATHL01000127.1"/>
</dbReference>
<gene>
    <name evidence="2" type="ORF">L284_19050</name>
</gene>
<protein>
    <submittedName>
        <fullName evidence="2">Uncharacterized protein</fullName>
    </submittedName>
</protein>
<feature type="compositionally biased region" description="Acidic residues" evidence="1">
    <location>
        <begin position="165"/>
        <end position="177"/>
    </location>
</feature>
<evidence type="ECO:0000313" key="3">
    <source>
        <dbReference type="Proteomes" id="UP000015527"/>
    </source>
</evidence>
<keyword evidence="3" id="KW-1185">Reference proteome</keyword>
<proteinExistence type="predicted"/>
<name>T0H9L2_9SPHN</name>
<dbReference type="PATRIC" id="fig|1096930.3.peg.3756"/>
<dbReference type="AlphaFoldDB" id="T0H9L2"/>
<comment type="caution">
    <text evidence="2">The sequence shown here is derived from an EMBL/GenBank/DDBJ whole genome shotgun (WGS) entry which is preliminary data.</text>
</comment>
<sequence length="196" mass="20967">MHNLVKLVQASGKALVVPASAISGGIVRSLSDREKEANPNGAAFVWLVLDGQAQSALVRERMGFILNKAGGSSSEREVIEGADGERISMPRSAFSYAIESERITDGRGKLVSAETAALKEKRGEELVRSDATVLKTTLRSAAGSVDFFVKDSAADLLDRFTVEVSEDDGSEEYDDDGNLIPAEVPAASKPRGRRTR</sequence>